<dbReference type="RefSeq" id="WP_145893293.1">
    <property type="nucleotide sequence ID" value="NZ_VOBQ01000009.1"/>
</dbReference>
<dbReference type="InterPro" id="IPR003682">
    <property type="entry name" value="rRNA_ssu_MeTfrase_G"/>
</dbReference>
<name>A0A562ZRA2_9BURK</name>
<evidence type="ECO:0000313" key="7">
    <source>
        <dbReference type="EMBL" id="TWO71063.1"/>
    </source>
</evidence>
<evidence type="ECO:0000313" key="8">
    <source>
        <dbReference type="Proteomes" id="UP000318199"/>
    </source>
</evidence>
<keyword evidence="4 6" id="KW-0808">Transferase</keyword>
<dbReference type="EMBL" id="VOBQ01000009">
    <property type="protein sequence ID" value="TWO71063.1"/>
    <property type="molecule type" value="Genomic_DNA"/>
</dbReference>
<keyword evidence="8" id="KW-1185">Reference proteome</keyword>
<comment type="caution">
    <text evidence="6">Lacks conserved residue(s) required for the propagation of feature annotation.</text>
</comment>
<dbReference type="NCBIfam" id="TIGR00138">
    <property type="entry name" value="rsmG_gidB"/>
    <property type="match status" value="1"/>
</dbReference>
<keyword evidence="5 6" id="KW-0949">S-adenosyl-L-methionine</keyword>
<evidence type="ECO:0000256" key="4">
    <source>
        <dbReference type="ARBA" id="ARBA00022679"/>
    </source>
</evidence>
<protein>
    <recommendedName>
        <fullName evidence="6">Ribosomal RNA small subunit methyltransferase G</fullName>
        <ecNumber evidence="6">2.1.1.170</ecNumber>
    </recommendedName>
    <alternativeName>
        <fullName evidence="6">16S rRNA 7-methylguanosine methyltransferase</fullName>
        <shortName evidence="6">16S rRNA m7G methyltransferase</shortName>
    </alternativeName>
</protein>
<evidence type="ECO:0000256" key="3">
    <source>
        <dbReference type="ARBA" id="ARBA00022603"/>
    </source>
</evidence>
<dbReference type="PIRSF" id="PIRSF003078">
    <property type="entry name" value="GidB"/>
    <property type="match status" value="1"/>
</dbReference>
<dbReference type="SUPFAM" id="SSF53335">
    <property type="entry name" value="S-adenosyl-L-methionine-dependent methyltransferases"/>
    <property type="match status" value="1"/>
</dbReference>
<dbReference type="HAMAP" id="MF_00074">
    <property type="entry name" value="16SrRNA_methyltr_G"/>
    <property type="match status" value="1"/>
</dbReference>
<dbReference type="Gene3D" id="3.40.50.150">
    <property type="entry name" value="Vaccinia Virus protein VP39"/>
    <property type="match status" value="1"/>
</dbReference>
<feature type="binding site" evidence="6">
    <location>
        <begin position="135"/>
        <end position="136"/>
    </location>
    <ligand>
        <name>S-adenosyl-L-methionine</name>
        <dbReference type="ChEBI" id="CHEBI:59789"/>
    </ligand>
</feature>
<dbReference type="Pfam" id="PF02527">
    <property type="entry name" value="GidB"/>
    <property type="match status" value="1"/>
</dbReference>
<keyword evidence="2 6" id="KW-0698">rRNA processing</keyword>
<organism evidence="7 8">
    <name type="scientific">Caenimonas sedimenti</name>
    <dbReference type="NCBI Taxonomy" id="2596921"/>
    <lineage>
        <taxon>Bacteria</taxon>
        <taxon>Pseudomonadati</taxon>
        <taxon>Pseudomonadota</taxon>
        <taxon>Betaproteobacteria</taxon>
        <taxon>Burkholderiales</taxon>
        <taxon>Comamonadaceae</taxon>
        <taxon>Caenimonas</taxon>
    </lineage>
</organism>
<comment type="function">
    <text evidence="6">Specifically methylates the N7 position of guanine in position 527 of 16S rRNA.</text>
</comment>
<sequence>MTADALEPQLRAGLGALGLDLDDGQVAQLLAYQALIHKWNKIYNLTAVREPEAMLRQHLLDSLAAVPPLRRFAAGRPLRVLDVGSGAGLPGAVFAICNPELQVACVDAVHKKAAFLRQSASELKLKNLQGLHARVETLAGPYDLVCSRAFASLADFVTWSAGALAEQGTWMAMKGKLPKQELADLPTDIEVFHVERLQVPLLDADRCIVWMRRAAGA</sequence>
<gene>
    <name evidence="6 7" type="primary">rsmG</name>
    <name evidence="7" type="ORF">FN976_12125</name>
</gene>
<keyword evidence="1 6" id="KW-0963">Cytoplasm</keyword>
<comment type="catalytic activity">
    <reaction evidence="6">
        <text>guanosine(527) in 16S rRNA + S-adenosyl-L-methionine = N(7)-methylguanosine(527) in 16S rRNA + S-adenosyl-L-homocysteine</text>
        <dbReference type="Rhea" id="RHEA:42732"/>
        <dbReference type="Rhea" id="RHEA-COMP:10209"/>
        <dbReference type="Rhea" id="RHEA-COMP:10210"/>
        <dbReference type="ChEBI" id="CHEBI:57856"/>
        <dbReference type="ChEBI" id="CHEBI:59789"/>
        <dbReference type="ChEBI" id="CHEBI:74269"/>
        <dbReference type="ChEBI" id="CHEBI:74480"/>
        <dbReference type="EC" id="2.1.1.170"/>
    </reaction>
</comment>
<dbReference type="PANTHER" id="PTHR31760">
    <property type="entry name" value="S-ADENOSYL-L-METHIONINE-DEPENDENT METHYLTRANSFERASES SUPERFAMILY PROTEIN"/>
    <property type="match status" value="1"/>
</dbReference>
<dbReference type="EC" id="2.1.1.170" evidence="6"/>
<evidence type="ECO:0000256" key="2">
    <source>
        <dbReference type="ARBA" id="ARBA00022552"/>
    </source>
</evidence>
<dbReference type="InterPro" id="IPR029063">
    <property type="entry name" value="SAM-dependent_MTases_sf"/>
</dbReference>
<comment type="caution">
    <text evidence="7">The sequence shown here is derived from an EMBL/GenBank/DDBJ whole genome shotgun (WGS) entry which is preliminary data.</text>
</comment>
<proteinExistence type="inferred from homology"/>
<dbReference type="CDD" id="cd02440">
    <property type="entry name" value="AdoMet_MTases"/>
    <property type="match status" value="1"/>
</dbReference>
<dbReference type="PANTHER" id="PTHR31760:SF0">
    <property type="entry name" value="S-ADENOSYL-L-METHIONINE-DEPENDENT METHYLTRANSFERASES SUPERFAMILY PROTEIN"/>
    <property type="match status" value="1"/>
</dbReference>
<dbReference type="GO" id="GO:0005829">
    <property type="term" value="C:cytosol"/>
    <property type="evidence" value="ECO:0007669"/>
    <property type="project" value="TreeGrafter"/>
</dbReference>
<evidence type="ECO:0000256" key="1">
    <source>
        <dbReference type="ARBA" id="ARBA00022490"/>
    </source>
</evidence>
<dbReference type="Proteomes" id="UP000318199">
    <property type="component" value="Unassembled WGS sequence"/>
</dbReference>
<comment type="similarity">
    <text evidence="6">Belongs to the methyltransferase superfamily. RNA methyltransferase RsmG family.</text>
</comment>
<evidence type="ECO:0000256" key="5">
    <source>
        <dbReference type="ARBA" id="ARBA00022691"/>
    </source>
</evidence>
<accession>A0A562ZRA2</accession>
<feature type="binding site" evidence="6">
    <location>
        <position position="148"/>
    </location>
    <ligand>
        <name>S-adenosyl-L-methionine</name>
        <dbReference type="ChEBI" id="CHEBI:59789"/>
    </ligand>
</feature>
<dbReference type="GO" id="GO:0070043">
    <property type="term" value="F:rRNA (guanine-N7-)-methyltransferase activity"/>
    <property type="evidence" value="ECO:0007669"/>
    <property type="project" value="UniProtKB-UniRule"/>
</dbReference>
<keyword evidence="3 6" id="KW-0489">Methyltransferase</keyword>
<comment type="subcellular location">
    <subcellularLocation>
        <location evidence="6">Cytoplasm</location>
    </subcellularLocation>
</comment>
<dbReference type="OrthoDB" id="9808773at2"/>
<feature type="binding site" evidence="6">
    <location>
        <position position="89"/>
    </location>
    <ligand>
        <name>S-adenosyl-L-methionine</name>
        <dbReference type="ChEBI" id="CHEBI:59789"/>
    </ligand>
</feature>
<evidence type="ECO:0000256" key="6">
    <source>
        <dbReference type="HAMAP-Rule" id="MF_00074"/>
    </source>
</evidence>
<dbReference type="AlphaFoldDB" id="A0A562ZRA2"/>
<feature type="binding site" evidence="6">
    <location>
        <position position="84"/>
    </location>
    <ligand>
        <name>S-adenosyl-L-methionine</name>
        <dbReference type="ChEBI" id="CHEBI:59789"/>
    </ligand>
</feature>
<reference evidence="7 8" key="1">
    <citation type="submission" date="2019-07" db="EMBL/GenBank/DDBJ databases">
        <title>Caenimonas sedimenti sp. nov., isolated from activated sludge.</title>
        <authorList>
            <person name="Xu J."/>
        </authorList>
    </citation>
    <scope>NUCLEOTIDE SEQUENCE [LARGE SCALE GENOMIC DNA]</scope>
    <source>
        <strain evidence="7 8">HX-9-20</strain>
    </source>
</reference>